<dbReference type="RefSeq" id="WP_324775321.1">
    <property type="nucleotide sequence ID" value="NZ_BAAATS010000057.1"/>
</dbReference>
<sequence length="106" mass="11565">MIVAHLTDRHMPAAEIAAELGVSRETVRRDLLNRPDQAEAETPAPEAPAVAYGPEGLTLPASQALGQDLRLIAVAHKRPAEAVAEELLHWHAERIRANWQRQPAAS</sequence>
<evidence type="ECO:0000256" key="3">
    <source>
        <dbReference type="SAM" id="MobiDB-lite"/>
    </source>
</evidence>
<evidence type="ECO:0000256" key="2">
    <source>
        <dbReference type="ARBA" id="ARBA00023163"/>
    </source>
</evidence>
<gene>
    <name evidence="5" type="ORF">OKJ48_39370</name>
</gene>
<evidence type="ECO:0000313" key="6">
    <source>
        <dbReference type="Proteomes" id="UP001352223"/>
    </source>
</evidence>
<feature type="compositionally biased region" description="Low complexity" evidence="3">
    <location>
        <begin position="40"/>
        <end position="51"/>
    </location>
</feature>
<name>A0ABU6CP54_9ACTN</name>
<feature type="domain" description="HTH deoR-type" evidence="4">
    <location>
        <begin position="10"/>
        <end position="31"/>
    </location>
</feature>
<dbReference type="Proteomes" id="UP001352223">
    <property type="component" value="Unassembled WGS sequence"/>
</dbReference>
<dbReference type="EMBL" id="JAOZYB010000354">
    <property type="protein sequence ID" value="MEB3966244.1"/>
    <property type="molecule type" value="Genomic_DNA"/>
</dbReference>
<reference evidence="5 6" key="1">
    <citation type="submission" date="2022-10" db="EMBL/GenBank/DDBJ databases">
        <authorList>
            <person name="Xie J."/>
            <person name="Shen N."/>
        </authorList>
    </citation>
    <scope>NUCLEOTIDE SEQUENCE [LARGE SCALE GENOMIC DNA]</scope>
    <source>
        <strain evidence="5 6">DSM 41681</strain>
    </source>
</reference>
<evidence type="ECO:0000256" key="1">
    <source>
        <dbReference type="ARBA" id="ARBA00023015"/>
    </source>
</evidence>
<keyword evidence="6" id="KW-1185">Reference proteome</keyword>
<evidence type="ECO:0000313" key="5">
    <source>
        <dbReference type="EMBL" id="MEB3966244.1"/>
    </source>
</evidence>
<feature type="region of interest" description="Disordered" evidence="3">
    <location>
        <begin position="31"/>
        <end position="54"/>
    </location>
</feature>
<accession>A0ABU6CP54</accession>
<organism evidence="5 6">
    <name type="scientific">Streptomyces kunmingensis</name>
    <dbReference type="NCBI Taxonomy" id="68225"/>
    <lineage>
        <taxon>Bacteria</taxon>
        <taxon>Bacillati</taxon>
        <taxon>Actinomycetota</taxon>
        <taxon>Actinomycetes</taxon>
        <taxon>Kitasatosporales</taxon>
        <taxon>Streptomycetaceae</taxon>
        <taxon>Streptomyces</taxon>
    </lineage>
</organism>
<protein>
    <submittedName>
        <fullName evidence="5">HTH domain-containing protein</fullName>
    </submittedName>
</protein>
<dbReference type="Pfam" id="PF08220">
    <property type="entry name" value="HTH_DeoR"/>
    <property type="match status" value="1"/>
</dbReference>
<keyword evidence="1" id="KW-0805">Transcription regulation</keyword>
<keyword evidence="2" id="KW-0804">Transcription</keyword>
<evidence type="ECO:0000259" key="4">
    <source>
        <dbReference type="Pfam" id="PF08220"/>
    </source>
</evidence>
<proteinExistence type="predicted"/>
<dbReference type="InterPro" id="IPR001034">
    <property type="entry name" value="DeoR_HTH"/>
</dbReference>
<comment type="caution">
    <text evidence="5">The sequence shown here is derived from an EMBL/GenBank/DDBJ whole genome shotgun (WGS) entry which is preliminary data.</text>
</comment>